<dbReference type="EMBL" id="CP022746">
    <property type="protein sequence ID" value="ASY45851.1"/>
    <property type="molecule type" value="Genomic_DNA"/>
</dbReference>
<accession>A0A249MWW1</accession>
<evidence type="ECO:0000313" key="2">
    <source>
        <dbReference type="EMBL" id="ASY45851.1"/>
    </source>
</evidence>
<organism evidence="2 3">
    <name type="scientific">Sphingobium xenophagum</name>
    <dbReference type="NCBI Taxonomy" id="121428"/>
    <lineage>
        <taxon>Bacteria</taxon>
        <taxon>Pseudomonadati</taxon>
        <taxon>Pseudomonadota</taxon>
        <taxon>Alphaproteobacteria</taxon>
        <taxon>Sphingomonadales</taxon>
        <taxon>Sphingomonadaceae</taxon>
        <taxon>Sphingobium</taxon>
    </lineage>
</organism>
<reference evidence="2 3" key="1">
    <citation type="submission" date="2017-08" db="EMBL/GenBank/DDBJ databases">
        <title>Whole Genome Sequence of Sphingobium hydrophobicum C1: Insights into Adaption to the Electronic-waste Contaminated Sediment.</title>
        <authorList>
            <person name="Song D."/>
            <person name="Chen X."/>
            <person name="Xu M."/>
        </authorList>
    </citation>
    <scope>NUCLEOTIDE SEQUENCE [LARGE SCALE GENOMIC DNA]</scope>
    <source>
        <strain evidence="2 3">C1</strain>
    </source>
</reference>
<dbReference type="Gene3D" id="3.40.50.720">
    <property type="entry name" value="NAD(P)-binding Rossmann-like Domain"/>
    <property type="match status" value="1"/>
</dbReference>
<proteinExistence type="inferred from homology"/>
<evidence type="ECO:0000313" key="3">
    <source>
        <dbReference type="Proteomes" id="UP000217141"/>
    </source>
</evidence>
<dbReference type="InterPro" id="IPR002347">
    <property type="entry name" value="SDR_fam"/>
</dbReference>
<gene>
    <name evidence="2" type="ORF">CJD35_14980</name>
</gene>
<dbReference type="RefSeq" id="WP_017181278.1">
    <property type="nucleotide sequence ID" value="NZ_CP022746.1"/>
</dbReference>
<evidence type="ECO:0000256" key="1">
    <source>
        <dbReference type="ARBA" id="ARBA00006484"/>
    </source>
</evidence>
<dbReference type="InterPro" id="IPR050259">
    <property type="entry name" value="SDR"/>
</dbReference>
<dbReference type="Proteomes" id="UP000217141">
    <property type="component" value="Chromosome II"/>
</dbReference>
<sequence length="261" mass="26987">MSGSQRVAILTGGSGGLVPGIADQLANAGFTIVLTARGETALEAAAARLRESVDTPVVAIASDARDATATKALAETVVDRFGRIDVLVNAAASSTPIGGAIEDVDIDALIADVDVKVGGYLRYAQAVVPAMKRQGAGHIVNIGGLTGRSSDTLSGLRNAAVAHLTKVLSDQLGRFRISVNVVNPGIVRTPHLDELFAEMAEERDVTAKDIEAEFVHDIPTGEILSPAQVGQFIAFLANAQSPSITGQSLTIDGGYSRGVYL</sequence>
<dbReference type="InterPro" id="IPR036291">
    <property type="entry name" value="NAD(P)-bd_dom_sf"/>
</dbReference>
<dbReference type="Pfam" id="PF13561">
    <property type="entry name" value="adh_short_C2"/>
    <property type="match status" value="1"/>
</dbReference>
<dbReference type="KEGG" id="shyd:CJD35_14980"/>
<comment type="similarity">
    <text evidence="1">Belongs to the short-chain dehydrogenases/reductases (SDR) family.</text>
</comment>
<name>A0A249MWW1_SPHXE</name>
<dbReference type="PRINTS" id="PR00081">
    <property type="entry name" value="GDHRDH"/>
</dbReference>
<dbReference type="SUPFAM" id="SSF51735">
    <property type="entry name" value="NAD(P)-binding Rossmann-fold domains"/>
    <property type="match status" value="1"/>
</dbReference>
<dbReference type="AlphaFoldDB" id="A0A249MWW1"/>
<dbReference type="PANTHER" id="PTHR42879">
    <property type="entry name" value="3-OXOACYL-(ACYL-CARRIER-PROTEIN) REDUCTASE"/>
    <property type="match status" value="1"/>
</dbReference>
<protein>
    <submittedName>
        <fullName evidence="2">SDR family oxidoreductase</fullName>
    </submittedName>
</protein>